<comment type="caution">
    <text evidence="6">The sequence shown here is derived from an EMBL/GenBank/DDBJ whole genome shotgun (WGS) entry which is preliminary data.</text>
</comment>
<dbReference type="OrthoDB" id="370725at2"/>
<evidence type="ECO:0000313" key="7">
    <source>
        <dbReference type="Proteomes" id="UP000195305"/>
    </source>
</evidence>
<evidence type="ECO:0000256" key="3">
    <source>
        <dbReference type="ARBA" id="ARBA00023054"/>
    </source>
</evidence>
<dbReference type="GO" id="GO:0006310">
    <property type="term" value="P:DNA recombination"/>
    <property type="evidence" value="ECO:0007669"/>
    <property type="project" value="UniProtKB-KW"/>
</dbReference>
<dbReference type="PANTHER" id="PTHR30563:SF0">
    <property type="entry name" value="DNA RECOMBINATION PROTEIN RMUC"/>
    <property type="match status" value="1"/>
</dbReference>
<keyword evidence="7" id="KW-1185">Reference proteome</keyword>
<protein>
    <recommendedName>
        <fullName evidence="8">DNA recombination protein RmuC</fullName>
    </recommendedName>
</protein>
<gene>
    <name evidence="6" type="ORF">B5E75_02855</name>
</gene>
<sequence length="311" mass="35649">MTETMSKKNEEMNQLHALINSQQKSIDSLNQNSLKSIEKEETIAERLRNMNQNVQDLLKESTISSGKVEDIASKVISLNNIMINKKARGNWGEYQLNNLLSVYAGDNQEIFEIQYSLKSGSIGDVALHLPGTEKVMIIDSKFPLENYQNMINDNFSELEKVNFEKEFKLNIKKHINDISQKYITSETVENAIMFIPSEAIYMYLCGYCSELIEIAHKKHVLITCPTTLIGIVFTLVNVTKDFKRSKNIKSLEKDIVRMYEDVDRLYTRLDKVDSNIATLQKSFDDVKTSSKKIGKKIISIHDGYVPQDDEK</sequence>
<comment type="function">
    <text evidence="1">Involved in DNA recombination.</text>
</comment>
<keyword evidence="3 5" id="KW-0175">Coiled coil</keyword>
<evidence type="ECO:0008006" key="8">
    <source>
        <dbReference type="Google" id="ProtNLM"/>
    </source>
</evidence>
<dbReference type="Proteomes" id="UP000195305">
    <property type="component" value="Unassembled WGS sequence"/>
</dbReference>
<evidence type="ECO:0000256" key="1">
    <source>
        <dbReference type="ARBA" id="ARBA00003416"/>
    </source>
</evidence>
<evidence type="ECO:0000256" key="2">
    <source>
        <dbReference type="ARBA" id="ARBA00009840"/>
    </source>
</evidence>
<organism evidence="6 7">
    <name type="scientific">Massilimicrobiota timonensis</name>
    <dbReference type="NCBI Taxonomy" id="1776392"/>
    <lineage>
        <taxon>Bacteria</taxon>
        <taxon>Bacillati</taxon>
        <taxon>Bacillota</taxon>
        <taxon>Erysipelotrichia</taxon>
        <taxon>Erysipelotrichales</taxon>
        <taxon>Erysipelotrichaceae</taxon>
        <taxon>Massilimicrobiota</taxon>
    </lineage>
</organism>
<evidence type="ECO:0000256" key="5">
    <source>
        <dbReference type="SAM" id="Coils"/>
    </source>
</evidence>
<dbReference type="Pfam" id="PF02646">
    <property type="entry name" value="RmuC"/>
    <property type="match status" value="1"/>
</dbReference>
<reference evidence="6 7" key="1">
    <citation type="journal article" date="2018" name="BMC Genomics">
        <title>Whole genome sequencing and function prediction of 133 gut anaerobes isolated from chicken caecum in pure cultures.</title>
        <authorList>
            <person name="Medvecky M."/>
            <person name="Cejkova D."/>
            <person name="Polansky O."/>
            <person name="Karasova D."/>
            <person name="Kubasova T."/>
            <person name="Cizek A."/>
            <person name="Rychlik I."/>
        </authorList>
    </citation>
    <scope>NUCLEOTIDE SEQUENCE [LARGE SCALE GENOMIC DNA]</scope>
    <source>
        <strain evidence="6 7">An13</strain>
    </source>
</reference>
<dbReference type="PANTHER" id="PTHR30563">
    <property type="entry name" value="DNA RECOMBINATION PROTEIN RMUC"/>
    <property type="match status" value="1"/>
</dbReference>
<accession>A0A1Y4T0V4</accession>
<proteinExistence type="inferred from homology"/>
<evidence type="ECO:0000256" key="4">
    <source>
        <dbReference type="ARBA" id="ARBA00023172"/>
    </source>
</evidence>
<dbReference type="InterPro" id="IPR003798">
    <property type="entry name" value="DNA_recombination_RmuC"/>
</dbReference>
<dbReference type="AlphaFoldDB" id="A0A1Y4T0V4"/>
<evidence type="ECO:0000313" key="6">
    <source>
        <dbReference type="EMBL" id="OUQ35795.1"/>
    </source>
</evidence>
<name>A0A1Y4T0V4_9FIRM</name>
<feature type="coiled-coil region" evidence="5">
    <location>
        <begin position="12"/>
        <end position="60"/>
    </location>
</feature>
<comment type="similarity">
    <text evidence="2">Belongs to the RmuC family.</text>
</comment>
<keyword evidence="4" id="KW-0233">DNA recombination</keyword>
<dbReference type="EMBL" id="NFLJ01000006">
    <property type="protein sequence ID" value="OUQ35795.1"/>
    <property type="molecule type" value="Genomic_DNA"/>
</dbReference>